<evidence type="ECO:0000313" key="3">
    <source>
        <dbReference type="Proteomes" id="UP000184048"/>
    </source>
</evidence>
<dbReference type="AlphaFoldDB" id="A0A1M4SWX9"/>
<sequence>MVTMKIKITVLLYCICFCLVMNAQDSQLLKGNLGTHPIVMYITYDLDSAIYIRYFYEHQRRDIELNGTINNKGLITVVCYNNVDERFDSSSEKFELSKVKDGYSGIWISNKRILPVQLQPLIANGIKNPYAGHPGMKPIRSNPLDYVRTAALGFIKDSTTRKRNFFLDWYHEKYSGISLFRLRKKTMDARINKINRELEAMHVIESNAALSCTSPIGESQYDLQIDHVFMNNDLLSINLVSSFYCGGAHPDFGSTGYNFDLHTGTLLELEDILWFGKRARPAANTIAWFNYRDSVFAPKLIAVLNKLYPGKMKTTISEDECDYSNPEVWSIPNWYFTPKGLYLGAYFARYARSCDEPEWSVIPYKILKKYIHPNVKIKFPE</sequence>
<evidence type="ECO:0008006" key="4">
    <source>
        <dbReference type="Google" id="ProtNLM"/>
    </source>
</evidence>
<feature type="signal peptide" evidence="1">
    <location>
        <begin position="1"/>
        <end position="23"/>
    </location>
</feature>
<keyword evidence="1" id="KW-0732">Signal</keyword>
<proteinExistence type="predicted"/>
<gene>
    <name evidence="2" type="ORF">SAMN02745131_00261</name>
</gene>
<reference evidence="2 3" key="1">
    <citation type="submission" date="2016-11" db="EMBL/GenBank/DDBJ databases">
        <authorList>
            <person name="Jaros S."/>
            <person name="Januszkiewicz K."/>
            <person name="Wedrychowicz H."/>
        </authorList>
    </citation>
    <scope>NUCLEOTIDE SEQUENCE [LARGE SCALE GENOMIC DNA]</scope>
    <source>
        <strain evidence="2 3">DSM 18119</strain>
    </source>
</reference>
<dbReference type="Gene3D" id="3.30.565.40">
    <property type="entry name" value="Fervidobacterium nodosum Rt17-B1 like"/>
    <property type="match status" value="1"/>
</dbReference>
<dbReference type="STRING" id="1121884.SAMN02745131_00261"/>
<keyword evidence="3" id="KW-1185">Reference proteome</keyword>
<evidence type="ECO:0000313" key="2">
    <source>
        <dbReference type="EMBL" id="SHE36741.1"/>
    </source>
</evidence>
<evidence type="ECO:0000256" key="1">
    <source>
        <dbReference type="SAM" id="SignalP"/>
    </source>
</evidence>
<organism evidence="2 3">
    <name type="scientific">Flavisolibacter ginsengisoli DSM 18119</name>
    <dbReference type="NCBI Taxonomy" id="1121884"/>
    <lineage>
        <taxon>Bacteria</taxon>
        <taxon>Pseudomonadati</taxon>
        <taxon>Bacteroidota</taxon>
        <taxon>Chitinophagia</taxon>
        <taxon>Chitinophagales</taxon>
        <taxon>Chitinophagaceae</taxon>
        <taxon>Flavisolibacter</taxon>
    </lineage>
</organism>
<feature type="chain" id="PRO_5012635143" description="DUF3298 domain-containing protein" evidence="1">
    <location>
        <begin position="24"/>
        <end position="381"/>
    </location>
</feature>
<name>A0A1M4SWX9_9BACT</name>
<accession>A0A1M4SWX9</accession>
<protein>
    <recommendedName>
        <fullName evidence="4">DUF3298 domain-containing protein</fullName>
    </recommendedName>
</protein>
<dbReference type="Proteomes" id="UP000184048">
    <property type="component" value="Unassembled WGS sequence"/>
</dbReference>
<dbReference type="EMBL" id="FQUU01000001">
    <property type="protein sequence ID" value="SHE36741.1"/>
    <property type="molecule type" value="Genomic_DNA"/>
</dbReference>